<dbReference type="Proteomes" id="UP000600918">
    <property type="component" value="Unassembled WGS sequence"/>
</dbReference>
<comment type="caution">
    <text evidence="1">The sequence shown here is derived from an EMBL/GenBank/DDBJ whole genome shotgun (WGS) entry which is preliminary data.</text>
</comment>
<gene>
    <name evidence="1" type="ORF">H0235_010275</name>
</gene>
<accession>A0A834U7I1</accession>
<dbReference type="AlphaFoldDB" id="A0A834U7I1"/>
<reference evidence="1" key="1">
    <citation type="journal article" date="2020" name="G3 (Bethesda)">
        <title>High-Quality Assemblies for Three Invasive Social Wasps from the &lt;i&gt;Vespula&lt;/i&gt; Genus.</title>
        <authorList>
            <person name="Harrop T.W.R."/>
            <person name="Guhlin J."/>
            <person name="McLaughlin G.M."/>
            <person name="Permina E."/>
            <person name="Stockwell P."/>
            <person name="Gilligan J."/>
            <person name="Le Lec M.F."/>
            <person name="Gruber M.A.M."/>
            <person name="Quinn O."/>
            <person name="Lovegrove M."/>
            <person name="Duncan E.J."/>
            <person name="Remnant E.J."/>
            <person name="Van Eeckhoven J."/>
            <person name="Graham B."/>
            <person name="Knapp R.A."/>
            <person name="Langford K.W."/>
            <person name="Kronenberg Z."/>
            <person name="Press M.O."/>
            <person name="Eacker S.M."/>
            <person name="Wilson-Rankin E.E."/>
            <person name="Purcell J."/>
            <person name="Lester P.J."/>
            <person name="Dearden P.K."/>
        </authorList>
    </citation>
    <scope>NUCLEOTIDE SEQUENCE</scope>
    <source>
        <strain evidence="1">Volc-1</strain>
    </source>
</reference>
<protein>
    <submittedName>
        <fullName evidence="1">Uncharacterized protein</fullName>
    </submittedName>
</protein>
<keyword evidence="2" id="KW-1185">Reference proteome</keyword>
<evidence type="ECO:0000313" key="1">
    <source>
        <dbReference type="EMBL" id="KAF7419978.1"/>
    </source>
</evidence>
<dbReference type="EMBL" id="JACSDY010000009">
    <property type="protein sequence ID" value="KAF7419978.1"/>
    <property type="molecule type" value="Genomic_DNA"/>
</dbReference>
<organism evidence="1 2">
    <name type="scientific">Vespula pensylvanica</name>
    <name type="common">Western yellow jacket</name>
    <name type="synonym">Wasp</name>
    <dbReference type="NCBI Taxonomy" id="30213"/>
    <lineage>
        <taxon>Eukaryota</taxon>
        <taxon>Metazoa</taxon>
        <taxon>Ecdysozoa</taxon>
        <taxon>Arthropoda</taxon>
        <taxon>Hexapoda</taxon>
        <taxon>Insecta</taxon>
        <taxon>Pterygota</taxon>
        <taxon>Neoptera</taxon>
        <taxon>Endopterygota</taxon>
        <taxon>Hymenoptera</taxon>
        <taxon>Apocrita</taxon>
        <taxon>Aculeata</taxon>
        <taxon>Vespoidea</taxon>
        <taxon>Vespidae</taxon>
        <taxon>Vespinae</taxon>
        <taxon>Vespula</taxon>
    </lineage>
</organism>
<proteinExistence type="predicted"/>
<evidence type="ECO:0000313" key="2">
    <source>
        <dbReference type="Proteomes" id="UP000600918"/>
    </source>
</evidence>
<sequence>MSLLSTFAFAYCYIHSDLMQRYPKVGYCSQIMQRADARQDDKLFLALMLFSLARGDIWPHQEIEDVTETVQNILPKRIVETSSIRSNSPILSTSILPPLKKDPIPWTDFLKSNEGPSKKSSSIVIHPTETTLSGQNGMIEPIVLNAIPQVGTTFASPSGIVSLETRTTEYESLISPVTITGATDGNANIVAIESNDEIASDDTSKKLFLCGSLRNELIVSRPGSGSVFIKGASRVAIIDDAQNSVIVCPPSTNLSPPLDPEERPETQRMNFDWKSSTLRPSVLFSESSKNRGLIDRPSTIVLKDYLVPPYTYWER</sequence>
<name>A0A834U7I1_VESPE</name>